<gene>
    <name evidence="1" type="ORF">ACFFRE_01045</name>
</gene>
<accession>A0ABV6C0E2</accession>
<reference evidence="1 2" key="1">
    <citation type="submission" date="2024-09" db="EMBL/GenBank/DDBJ databases">
        <authorList>
            <person name="Sun Q."/>
            <person name="Mori K."/>
        </authorList>
    </citation>
    <scope>NUCLEOTIDE SEQUENCE [LARGE SCALE GENOMIC DNA]</scope>
    <source>
        <strain evidence="1 2">JCM 15389</strain>
    </source>
</reference>
<sequence>MTLVVVEGPAVLDEVASEDFLAAALAKVDAPALDELAEGVWRKHERVRTLLDDLRGGELRALAALLGLVFSCRRHQAELLGTVGEEALAAGLLDLVDGDGSLPERIDRTVDLLAPAGPIGFDLPGEVLHFADPTRFWLWTRWMWDPERETGALALVAAEPPDPDLGRSGEAYLAVGSLVGAVASWLGDRGVALGSPACPPSVTVDVLLACVYAVYLGTVLRLRMTQEFNRLVPPMPDLVSRLLGVRYLEG</sequence>
<keyword evidence="2" id="KW-1185">Reference proteome</keyword>
<proteinExistence type="predicted"/>
<organism evidence="1 2">
    <name type="scientific">Aciditerrimonas ferrireducens</name>
    <dbReference type="NCBI Taxonomy" id="667306"/>
    <lineage>
        <taxon>Bacteria</taxon>
        <taxon>Bacillati</taxon>
        <taxon>Actinomycetota</taxon>
        <taxon>Acidimicrobiia</taxon>
        <taxon>Acidimicrobiales</taxon>
        <taxon>Acidimicrobiaceae</taxon>
        <taxon>Aciditerrimonas</taxon>
    </lineage>
</organism>
<comment type="caution">
    <text evidence="1">The sequence shown here is derived from an EMBL/GenBank/DDBJ whole genome shotgun (WGS) entry which is preliminary data.</text>
</comment>
<dbReference type="EMBL" id="JBHLYQ010000004">
    <property type="protein sequence ID" value="MFC0080743.1"/>
    <property type="molecule type" value="Genomic_DNA"/>
</dbReference>
<dbReference type="Proteomes" id="UP001589788">
    <property type="component" value="Unassembled WGS sequence"/>
</dbReference>
<name>A0ABV6C0E2_9ACTN</name>
<dbReference type="RefSeq" id="WP_377787254.1">
    <property type="nucleotide sequence ID" value="NZ_JBHLYQ010000004.1"/>
</dbReference>
<protein>
    <submittedName>
        <fullName evidence="1">Uncharacterized protein</fullName>
    </submittedName>
</protein>
<evidence type="ECO:0000313" key="2">
    <source>
        <dbReference type="Proteomes" id="UP001589788"/>
    </source>
</evidence>
<evidence type="ECO:0000313" key="1">
    <source>
        <dbReference type="EMBL" id="MFC0080743.1"/>
    </source>
</evidence>